<reference evidence="1 2" key="1">
    <citation type="submission" date="2016-08" db="EMBL/GenBank/DDBJ databases">
        <authorList>
            <person name="Seilhamer J.J."/>
        </authorList>
    </citation>
    <scope>NUCLEOTIDE SEQUENCE [LARGE SCALE GENOMIC DNA]</scope>
    <source>
        <strain evidence="1 2">BRTC-1</strain>
    </source>
</reference>
<sequence>MKKIVLMTLMSVLSFHAYSHDDREMCENLAIQAEWIMIARQSNTSQQQVYDIVAEAQHGGEHGEMLSDVIRAAYALPIFKSDQEKQLAVKGFGREVLQSCMDDDEFDVPDTRSATEL</sequence>
<evidence type="ECO:0000313" key="1">
    <source>
        <dbReference type="EMBL" id="AOA58114.1"/>
    </source>
</evidence>
<dbReference type="EMBL" id="CP016895">
    <property type="protein sequence ID" value="AOA58114.1"/>
    <property type="molecule type" value="Genomic_DNA"/>
</dbReference>
<accession>A0A1B2LYU1</accession>
<name>A0A1B2LYU1_9GAMM</name>
<gene>
    <name evidence="1" type="ORF">BFG52_06945</name>
</gene>
<dbReference type="AlphaFoldDB" id="A0A1B2LYU1"/>
<proteinExistence type="predicted"/>
<dbReference type="Proteomes" id="UP000093391">
    <property type="component" value="Chromosome"/>
</dbReference>
<organism evidence="1 2">
    <name type="scientific">Acinetobacter larvae</name>
    <dbReference type="NCBI Taxonomy" id="1789224"/>
    <lineage>
        <taxon>Bacteria</taxon>
        <taxon>Pseudomonadati</taxon>
        <taxon>Pseudomonadota</taxon>
        <taxon>Gammaproteobacteria</taxon>
        <taxon>Moraxellales</taxon>
        <taxon>Moraxellaceae</taxon>
        <taxon>Acinetobacter</taxon>
    </lineage>
</organism>
<evidence type="ECO:0000313" key="2">
    <source>
        <dbReference type="Proteomes" id="UP000093391"/>
    </source>
</evidence>
<dbReference type="KEGG" id="ala:BFG52_06945"/>
<protein>
    <submittedName>
        <fullName evidence="1">Uncharacterized protein</fullName>
    </submittedName>
</protein>
<keyword evidence="2" id="KW-1185">Reference proteome</keyword>